<dbReference type="InterPro" id="IPR023393">
    <property type="entry name" value="START-like_dom_sf"/>
</dbReference>
<name>A0AAJ1S605_9MYCO</name>
<dbReference type="Proteomes" id="UP000465240">
    <property type="component" value="Unassembled WGS sequence"/>
</dbReference>
<gene>
    <name evidence="1" type="ORF">MPRG_01650</name>
    <name evidence="2" type="ORF">QXL92_21545</name>
</gene>
<comment type="caution">
    <text evidence="2">The sequence shown here is derived from an EMBL/GenBank/DDBJ whole genome shotgun (WGS) entry which is preliminary data.</text>
</comment>
<dbReference type="AlphaFoldDB" id="A0AAJ1S605"/>
<dbReference type="EMBL" id="BLKX01000001">
    <property type="protein sequence ID" value="GFG76889.1"/>
    <property type="molecule type" value="Genomic_DNA"/>
</dbReference>
<evidence type="ECO:0000313" key="2">
    <source>
        <dbReference type="EMBL" id="MDP7737335.1"/>
    </source>
</evidence>
<reference evidence="1 3" key="1">
    <citation type="journal article" date="2019" name="Emerg. Microbes Infect.">
        <title>Comprehensive subspecies identification of 175 nontuberculous mycobacteria species based on 7547 genomic profiles.</title>
        <authorList>
            <person name="Matsumoto Y."/>
            <person name="Kinjo T."/>
            <person name="Motooka D."/>
            <person name="Nabeya D."/>
            <person name="Jung N."/>
            <person name="Uechi K."/>
            <person name="Horii T."/>
            <person name="Iida T."/>
            <person name="Fujita J."/>
            <person name="Nakamura S."/>
        </authorList>
    </citation>
    <scope>NUCLEOTIDE SEQUENCE [LARGE SCALE GENOMIC DNA]</scope>
    <source>
        <strain evidence="1 3">JCM 18565</strain>
    </source>
</reference>
<reference evidence="2" key="3">
    <citation type="submission" date="2023-06" db="EMBL/GenBank/DDBJ databases">
        <title>Identification of two novel mycobacterium reveal diversities and complexities of Mycobacterium gordonae clade.</title>
        <authorList>
            <person name="Matsumoto Y."/>
            <person name="Nakamura S."/>
            <person name="Motooka D."/>
            <person name="Fukushima K."/>
        </authorList>
    </citation>
    <scope>NUCLEOTIDE SEQUENCE</scope>
    <source>
        <strain evidence="2">TY812</strain>
    </source>
</reference>
<reference evidence="1" key="2">
    <citation type="submission" date="2020-02" db="EMBL/GenBank/DDBJ databases">
        <authorList>
            <person name="Matsumoto Y."/>
            <person name="Kinjo T."/>
            <person name="Motooka D."/>
            <person name="Nabeya D."/>
            <person name="Jung N."/>
            <person name="Uechi K."/>
            <person name="Horii T."/>
            <person name="Iida T."/>
            <person name="Fujita J."/>
            <person name="Nakamura S."/>
        </authorList>
    </citation>
    <scope>NUCLEOTIDE SEQUENCE</scope>
    <source>
        <strain evidence="1">JCM 18565</strain>
    </source>
</reference>
<evidence type="ECO:0000313" key="1">
    <source>
        <dbReference type="EMBL" id="GFG76889.1"/>
    </source>
</evidence>
<dbReference type="EMBL" id="JAUFSA010000001">
    <property type="protein sequence ID" value="MDP7737335.1"/>
    <property type="molecule type" value="Genomic_DNA"/>
</dbReference>
<sequence>MPNGVRVEQSRTVPVTPEQAFRGVIQMDVPAMFRRRYGPIPPILAVSGPDTTDWRGTPGQTRVLELGPWGSVRETVVSVDEPHAWIYRITDFKGPLAALLTTIDGEFLFAPAGTGTRITWRYNMFPRSRVAASALPAFGWFWRGYARQMLEELANWLVG</sequence>
<dbReference type="Pfam" id="PF10604">
    <property type="entry name" value="Polyketide_cyc2"/>
    <property type="match status" value="1"/>
</dbReference>
<dbReference type="Proteomes" id="UP001229081">
    <property type="component" value="Unassembled WGS sequence"/>
</dbReference>
<organism evidence="2 4">
    <name type="scientific">Mycobacterium paragordonae</name>
    <dbReference type="NCBI Taxonomy" id="1389713"/>
    <lineage>
        <taxon>Bacteria</taxon>
        <taxon>Bacillati</taxon>
        <taxon>Actinomycetota</taxon>
        <taxon>Actinomycetes</taxon>
        <taxon>Mycobacteriales</taxon>
        <taxon>Mycobacteriaceae</taxon>
        <taxon>Mycobacterium</taxon>
    </lineage>
</organism>
<evidence type="ECO:0000313" key="4">
    <source>
        <dbReference type="Proteomes" id="UP001229081"/>
    </source>
</evidence>
<accession>A0AAJ1S605</accession>
<dbReference type="Gene3D" id="3.30.530.20">
    <property type="match status" value="1"/>
</dbReference>
<dbReference type="KEGG" id="mpag:C0J29_03405"/>
<evidence type="ECO:0000313" key="3">
    <source>
        <dbReference type="Proteomes" id="UP000465240"/>
    </source>
</evidence>
<dbReference type="RefSeq" id="WP_120791532.1">
    <property type="nucleotide sequence ID" value="NZ_BLKX01000001.1"/>
</dbReference>
<keyword evidence="3" id="KW-1185">Reference proteome</keyword>
<dbReference type="InterPro" id="IPR019587">
    <property type="entry name" value="Polyketide_cyclase/dehydratase"/>
</dbReference>
<proteinExistence type="predicted"/>
<dbReference type="SUPFAM" id="SSF55961">
    <property type="entry name" value="Bet v1-like"/>
    <property type="match status" value="1"/>
</dbReference>
<protein>
    <submittedName>
        <fullName evidence="2">SRPBCC family protein</fullName>
    </submittedName>
</protein>